<dbReference type="GO" id="GO:0031146">
    <property type="term" value="P:SCF-dependent proteasomal ubiquitin-dependent protein catabolic process"/>
    <property type="evidence" value="ECO:0007669"/>
    <property type="project" value="TreeGrafter"/>
</dbReference>
<dbReference type="Gene3D" id="3.80.10.10">
    <property type="entry name" value="Ribonuclease Inhibitor"/>
    <property type="match status" value="2"/>
</dbReference>
<dbReference type="GO" id="GO:0019005">
    <property type="term" value="C:SCF ubiquitin ligase complex"/>
    <property type="evidence" value="ECO:0007669"/>
    <property type="project" value="TreeGrafter"/>
</dbReference>
<proteinExistence type="predicted"/>
<evidence type="ECO:0000313" key="1">
    <source>
        <dbReference type="EMBL" id="QEL21061.1"/>
    </source>
</evidence>
<dbReference type="EMBL" id="CP042425">
    <property type="protein sequence ID" value="QEL21061.1"/>
    <property type="molecule type" value="Genomic_DNA"/>
</dbReference>
<reference evidence="2" key="1">
    <citation type="submission" date="2019-08" db="EMBL/GenBank/DDBJ databases">
        <title>Limnoglobus roseus gen. nov., sp. nov., a novel freshwater planctomycete with a giant genome from the family Gemmataceae.</title>
        <authorList>
            <person name="Kulichevskaya I.S."/>
            <person name="Naumoff D.G."/>
            <person name="Miroshnikov K."/>
            <person name="Ivanova A."/>
            <person name="Philippov D.A."/>
            <person name="Hakobyan A."/>
            <person name="Rijpstra I.C."/>
            <person name="Sinninghe Damste J.S."/>
            <person name="Liesack W."/>
            <person name="Dedysh S.N."/>
        </authorList>
    </citation>
    <scope>NUCLEOTIDE SEQUENCE [LARGE SCALE GENOMIC DNA]</scope>
    <source>
        <strain evidence="2">PX52</strain>
    </source>
</reference>
<dbReference type="InterPro" id="IPR032675">
    <property type="entry name" value="LRR_dom_sf"/>
</dbReference>
<organism evidence="1 2">
    <name type="scientific">Limnoglobus roseus</name>
    <dbReference type="NCBI Taxonomy" id="2598579"/>
    <lineage>
        <taxon>Bacteria</taxon>
        <taxon>Pseudomonadati</taxon>
        <taxon>Planctomycetota</taxon>
        <taxon>Planctomycetia</taxon>
        <taxon>Gemmatales</taxon>
        <taxon>Gemmataceae</taxon>
        <taxon>Limnoglobus</taxon>
    </lineage>
</organism>
<evidence type="ECO:0000313" key="2">
    <source>
        <dbReference type="Proteomes" id="UP000324974"/>
    </source>
</evidence>
<name>A0A5C1APG5_9BACT</name>
<dbReference type="SUPFAM" id="SSF52047">
    <property type="entry name" value="RNI-like"/>
    <property type="match status" value="1"/>
</dbReference>
<dbReference type="KEGG" id="lrs:PX52LOC_08190"/>
<dbReference type="SMART" id="SM00367">
    <property type="entry name" value="LRR_CC"/>
    <property type="match status" value="3"/>
</dbReference>
<dbReference type="InterPro" id="IPR001611">
    <property type="entry name" value="Leu-rich_rpt"/>
</dbReference>
<dbReference type="Pfam" id="PF13516">
    <property type="entry name" value="LRR_6"/>
    <property type="match status" value="2"/>
</dbReference>
<protein>
    <submittedName>
        <fullName evidence="1">TIGR02996 domain-containing protein</fullName>
    </submittedName>
</protein>
<dbReference type="AlphaFoldDB" id="A0A5C1APG5"/>
<gene>
    <name evidence="1" type="ORF">PX52LOC_08190</name>
</gene>
<sequence>MALNPNEQAFFRAMEAVHTDDTPRLVYADWLEERGDVDRATFIRLQIEASRCGSDPGRKHLLEKQADQLLRKHYRRWTAGLPEWAMQGWEKKKWHFTRGFPDVEWQTGRQFLGDAGMLRERMPLGQIWFTSLGRTAPRVFTSEHFGALRLVHLCGTRLVDGDVAVLAASPQARQLIVLWLSRRWTSTPAQANRLTDTAAAALARSPNLPALKFLSLASYRTVTVAGLRTIIESKRLANLQTLELEGGSQCPGSPDLGTAFASKRCQLRNLRSLNLSRRKLGDEGVIALAKSPHFQHLESLDISDNGLTDAAVVALVRSPGLRSLRRLTINGDSRLTDVSAHAILADGRDWDHVKIDSHRMSVPMSQAIRFKLGPASPQEMR</sequence>
<dbReference type="OrthoDB" id="261413at2"/>
<keyword evidence="2" id="KW-1185">Reference proteome</keyword>
<dbReference type="InterPro" id="IPR014338">
    <property type="entry name" value="CHP02996_rpt-companion-dom"/>
</dbReference>
<dbReference type="InterPro" id="IPR006553">
    <property type="entry name" value="Leu-rich_rpt_Cys-con_subtyp"/>
</dbReference>
<accession>A0A5C1APG5</accession>
<dbReference type="RefSeq" id="WP_149115303.1">
    <property type="nucleotide sequence ID" value="NZ_CP042425.1"/>
</dbReference>
<dbReference type="PANTHER" id="PTHR13318">
    <property type="entry name" value="PARTNER OF PAIRED, ISOFORM B-RELATED"/>
    <property type="match status" value="1"/>
</dbReference>
<dbReference type="Proteomes" id="UP000324974">
    <property type="component" value="Chromosome"/>
</dbReference>
<dbReference type="SMART" id="SM00368">
    <property type="entry name" value="LRR_RI"/>
    <property type="match status" value="2"/>
</dbReference>
<dbReference type="NCBIfam" id="TIGR02996">
    <property type="entry name" value="rpt_mate_G_obs"/>
    <property type="match status" value="1"/>
</dbReference>